<dbReference type="PATRIC" id="fig|1938.3.peg.6005"/>
<evidence type="ECO:0000313" key="3">
    <source>
        <dbReference type="Proteomes" id="UP000037432"/>
    </source>
</evidence>
<dbReference type="OrthoDB" id="9780884at2"/>
<organism evidence="2 3">
    <name type="scientific">Streptomyces viridochromogenes</name>
    <dbReference type="NCBI Taxonomy" id="1938"/>
    <lineage>
        <taxon>Bacteria</taxon>
        <taxon>Bacillati</taxon>
        <taxon>Actinomycetota</taxon>
        <taxon>Actinomycetes</taxon>
        <taxon>Kitasatosporales</taxon>
        <taxon>Streptomycetaceae</taxon>
        <taxon>Streptomyces</taxon>
    </lineage>
</organism>
<evidence type="ECO:0000313" key="2">
    <source>
        <dbReference type="EMBL" id="KMS75764.1"/>
    </source>
</evidence>
<evidence type="ECO:0000256" key="1">
    <source>
        <dbReference type="SAM" id="MobiDB-lite"/>
    </source>
</evidence>
<proteinExistence type="predicted"/>
<comment type="caution">
    <text evidence="2">The sequence shown here is derived from an EMBL/GenBank/DDBJ whole genome shotgun (WGS) entry which is preliminary data.</text>
</comment>
<gene>
    <name evidence="2" type="ORF">ACM01_08370</name>
</gene>
<feature type="region of interest" description="Disordered" evidence="1">
    <location>
        <begin position="1"/>
        <end position="24"/>
    </location>
</feature>
<protein>
    <submittedName>
        <fullName evidence="2">Uncharacterized protein</fullName>
    </submittedName>
</protein>
<reference evidence="2 3" key="1">
    <citation type="submission" date="2015-06" db="EMBL/GenBank/DDBJ databases">
        <authorList>
            <person name="Ju K.-S."/>
            <person name="Doroghazi J.R."/>
            <person name="Metcalf W.W."/>
        </authorList>
    </citation>
    <scope>NUCLEOTIDE SEQUENCE [LARGE SCALE GENOMIC DNA]</scope>
    <source>
        <strain evidence="2 3">NRRL 3414</strain>
    </source>
</reference>
<dbReference type="RefSeq" id="WP_048580454.1">
    <property type="nucleotide sequence ID" value="NZ_LFNT01000006.1"/>
</dbReference>
<dbReference type="AlphaFoldDB" id="A0A0J7ZIP6"/>
<name>A0A0J7ZIP6_STRVR</name>
<dbReference type="Proteomes" id="UP000037432">
    <property type="component" value="Unassembled WGS sequence"/>
</dbReference>
<dbReference type="EMBL" id="LFNT01000006">
    <property type="protein sequence ID" value="KMS75764.1"/>
    <property type="molecule type" value="Genomic_DNA"/>
</dbReference>
<accession>A0A0J7ZIP6</accession>
<sequence>MTDTSNTRPADSEAQAPRQSRLHRPLTDLFHLDLVDPGATTRTRLWRKVRAAHEDWAATRDSCLTAAQ</sequence>